<comment type="similarity">
    <text evidence="1">Belongs to the LysR transcriptional regulatory family.</text>
</comment>
<evidence type="ECO:0000256" key="4">
    <source>
        <dbReference type="ARBA" id="ARBA00023163"/>
    </source>
</evidence>
<accession>A0ABY4W3F3</accession>
<name>A0ABY4W3F3_9PROT</name>
<dbReference type="PANTHER" id="PTHR30537">
    <property type="entry name" value="HTH-TYPE TRANSCRIPTIONAL REGULATOR"/>
    <property type="match status" value="1"/>
</dbReference>
<dbReference type="PANTHER" id="PTHR30537:SF3">
    <property type="entry name" value="TRANSCRIPTIONAL REGULATORY PROTEIN"/>
    <property type="match status" value="1"/>
</dbReference>
<feature type="domain" description="HTH lysR-type" evidence="5">
    <location>
        <begin position="1"/>
        <end position="58"/>
    </location>
</feature>
<keyword evidence="3" id="KW-0238">DNA-binding</keyword>
<sequence length="298" mass="33530">MNWNDLKYYLAIVRQGTLSSAARELGVNQTTVSRRLNILEKQLETPLIQKIDGKYIPTDIGQKIFEHTQSIELDAVAITHIVTDQDTSPSGIVRVTAVESLINHFLIPKIELFHDQFPNIKIEFIADSENLQLNRRQADVAIRLARPTEGDMVISKLAQIGFSIYGSSVYVSEYRAEKFEDRPWVAYTESLAQLPEMRWLASNVKNADIRLMSGSALSLATAIRAGVGIGILPCQLGDPFPGICRLSEDEPIVSREAWLLINKDLRNTPRVRHFADWLKRTVSENVNFLSGETINSPK</sequence>
<keyword evidence="4" id="KW-0804">Transcription</keyword>
<keyword evidence="2" id="KW-0805">Transcription regulation</keyword>
<dbReference type="Pfam" id="PF03466">
    <property type="entry name" value="LysR_substrate"/>
    <property type="match status" value="1"/>
</dbReference>
<evidence type="ECO:0000313" key="6">
    <source>
        <dbReference type="EMBL" id="USG61723.1"/>
    </source>
</evidence>
<gene>
    <name evidence="6" type="ORF">NBZ79_01885</name>
</gene>
<evidence type="ECO:0000256" key="1">
    <source>
        <dbReference type="ARBA" id="ARBA00009437"/>
    </source>
</evidence>
<dbReference type="InterPro" id="IPR036390">
    <property type="entry name" value="WH_DNA-bd_sf"/>
</dbReference>
<evidence type="ECO:0000256" key="2">
    <source>
        <dbReference type="ARBA" id="ARBA00023015"/>
    </source>
</evidence>
<proteinExistence type="inferred from homology"/>
<dbReference type="InterPro" id="IPR005119">
    <property type="entry name" value="LysR_subst-bd"/>
</dbReference>
<dbReference type="SUPFAM" id="SSF46785">
    <property type="entry name" value="Winged helix' DNA-binding domain"/>
    <property type="match status" value="1"/>
</dbReference>
<dbReference type="Gene3D" id="3.40.190.290">
    <property type="match status" value="1"/>
</dbReference>
<dbReference type="Proteomes" id="UP001056291">
    <property type="component" value="Chromosome"/>
</dbReference>
<evidence type="ECO:0000259" key="5">
    <source>
        <dbReference type="PROSITE" id="PS50931"/>
    </source>
</evidence>
<dbReference type="InterPro" id="IPR000847">
    <property type="entry name" value="LysR_HTH_N"/>
</dbReference>
<dbReference type="EMBL" id="CP098747">
    <property type="protein sequence ID" value="USG61723.1"/>
    <property type="molecule type" value="Genomic_DNA"/>
</dbReference>
<keyword evidence="7" id="KW-1185">Reference proteome</keyword>
<dbReference type="Pfam" id="PF00126">
    <property type="entry name" value="HTH_1"/>
    <property type="match status" value="1"/>
</dbReference>
<dbReference type="Gene3D" id="1.10.10.10">
    <property type="entry name" value="Winged helix-like DNA-binding domain superfamily/Winged helix DNA-binding domain"/>
    <property type="match status" value="1"/>
</dbReference>
<evidence type="ECO:0000313" key="7">
    <source>
        <dbReference type="Proteomes" id="UP001056291"/>
    </source>
</evidence>
<dbReference type="SUPFAM" id="SSF53850">
    <property type="entry name" value="Periplasmic binding protein-like II"/>
    <property type="match status" value="1"/>
</dbReference>
<dbReference type="InterPro" id="IPR036388">
    <property type="entry name" value="WH-like_DNA-bd_sf"/>
</dbReference>
<reference evidence="6" key="1">
    <citation type="submission" date="2022-06" db="EMBL/GenBank/DDBJ databases">
        <title>Sneathiella actinostolidae sp. nov., isolated from a sea anemonein the Western Pacific Ocean.</title>
        <authorList>
            <person name="Wei M.J."/>
        </authorList>
    </citation>
    <scope>NUCLEOTIDE SEQUENCE</scope>
    <source>
        <strain evidence="6">PHK-P5</strain>
    </source>
</reference>
<dbReference type="RefSeq" id="WP_251934912.1">
    <property type="nucleotide sequence ID" value="NZ_CP098747.1"/>
</dbReference>
<dbReference type="InterPro" id="IPR058163">
    <property type="entry name" value="LysR-type_TF_proteobact-type"/>
</dbReference>
<dbReference type="PROSITE" id="PS50931">
    <property type="entry name" value="HTH_LYSR"/>
    <property type="match status" value="1"/>
</dbReference>
<organism evidence="6 7">
    <name type="scientific">Sneathiella marina</name>
    <dbReference type="NCBI Taxonomy" id="2950108"/>
    <lineage>
        <taxon>Bacteria</taxon>
        <taxon>Pseudomonadati</taxon>
        <taxon>Pseudomonadota</taxon>
        <taxon>Alphaproteobacteria</taxon>
        <taxon>Sneathiellales</taxon>
        <taxon>Sneathiellaceae</taxon>
        <taxon>Sneathiella</taxon>
    </lineage>
</organism>
<protein>
    <submittedName>
        <fullName evidence="6">LysR family transcriptional regulator</fullName>
    </submittedName>
</protein>
<evidence type="ECO:0000256" key="3">
    <source>
        <dbReference type="ARBA" id="ARBA00023125"/>
    </source>
</evidence>